<comment type="caution">
    <text evidence="10">The sequence shown here is derived from an EMBL/GenBank/DDBJ whole genome shotgun (WGS) entry which is preliminary data.</text>
</comment>
<dbReference type="InterPro" id="IPR000778">
    <property type="entry name" value="Cyt_b245_heavy_chain"/>
</dbReference>
<keyword evidence="6" id="KW-0560">Oxidoreductase</keyword>
<feature type="transmembrane region" description="Helical" evidence="8">
    <location>
        <begin position="114"/>
        <end position="137"/>
    </location>
</feature>
<dbReference type="PRINTS" id="PR00466">
    <property type="entry name" value="GP91PHOX"/>
</dbReference>
<evidence type="ECO:0000259" key="9">
    <source>
        <dbReference type="PROSITE" id="PS51384"/>
    </source>
</evidence>
<protein>
    <submittedName>
        <fullName evidence="10">Ferric reduction oxidase 2</fullName>
    </submittedName>
</protein>
<dbReference type="Gene3D" id="3.40.50.80">
    <property type="entry name" value="Nucleotide-binding domain of ferredoxin-NADP reductase (FNR) module"/>
    <property type="match status" value="1"/>
</dbReference>
<evidence type="ECO:0000256" key="1">
    <source>
        <dbReference type="ARBA" id="ARBA00004141"/>
    </source>
</evidence>
<dbReference type="Pfam" id="PF01794">
    <property type="entry name" value="Ferric_reduct"/>
    <property type="match status" value="1"/>
</dbReference>
<dbReference type="PANTHER" id="PTHR11972">
    <property type="entry name" value="NADPH OXIDASE"/>
    <property type="match status" value="1"/>
</dbReference>
<evidence type="ECO:0000313" key="11">
    <source>
        <dbReference type="Proteomes" id="UP001153555"/>
    </source>
</evidence>
<keyword evidence="7 8" id="KW-0472">Membrane</keyword>
<feature type="domain" description="FAD-binding FR-type" evidence="9">
    <location>
        <begin position="319"/>
        <end position="424"/>
    </location>
</feature>
<feature type="transmembrane region" description="Helical" evidence="8">
    <location>
        <begin position="166"/>
        <end position="186"/>
    </location>
</feature>
<sequence>MASSSVIITTAARGAILWLALIVFLGNIMMWIIMPTDTYYNDWLLHILADTNSTFFGIQGPIMLNFTFPILFIAVVGCLYLHLGKIKKSSGCATTSKSNTKVSLLKKPMIVKGLGIVTITELALFILFVALCVWYFAYYVRHWFKQVPMLSMTRHEKTWQTKLDRVAIVTGVTGNLCLTFLFYPVTRKSSILPMIGLTSEASIKYHIWLGHMTMALFTAHGFLYIVYWALTNRISEMIKWNDHYVSNIAGEISLLCGLALWLTTYPNIRRKMFELFFYTHHLYIAFIIFFILHAGIGFACIMLPGFYLFVIDRYLRFLQSRQNVRLVSARVLPCETVELNFAKCRGLTYNPTSTMFINLPIISKLQWHPFTITSNSSLEPERLSIVVKCEGSWTKKLYDSLSSPSSVNRLQVSVEGPYGPDTTNFLRHDMLVMISGGSGITPFISIIRELMFISSTTQSCKIPKLMLISVFKSTSHLSMLDLIPPISHTNSRNLGLQIEAYVTREKSQPTEKPQPIRTVQFRPSPSDAPIFQTLGPNTWLWLSTIISSSFVVFLVLLGTFTQYVVYPIDKNTNLLYSYTKKNSMNIFLICVSIVATASIVFLWNKNRNAKEDKQIQDMERIGNTFGSSDDDVELQSLPLQSVIKSINVHYGKRPDLKRILMENKESTSNVGVLVSGPWEMRKDVAGICSSGPADNIHFESISFSWDNFIPDFKCHFSFLGGWLVLVLSKLETAGGGGGGRRGVLLFCASPPSEAYDTSVGSDFITGIILSLISNAIFLFSAAGLYLCWVSWKRRAGLAVADEGFSFCASPPSEAYDTSAG</sequence>
<dbReference type="SFLD" id="SFLDG01168">
    <property type="entry name" value="Ferric_reductase_subgroup_(FRE"/>
    <property type="match status" value="1"/>
</dbReference>
<dbReference type="SFLD" id="SFLDS00052">
    <property type="entry name" value="Ferric_Reductase_Domain"/>
    <property type="match status" value="1"/>
</dbReference>
<dbReference type="InterPro" id="IPR013130">
    <property type="entry name" value="Fe3_Rdtase_TM_dom"/>
</dbReference>
<evidence type="ECO:0000256" key="8">
    <source>
        <dbReference type="SAM" id="Phobius"/>
    </source>
</evidence>
<dbReference type="GO" id="GO:0000293">
    <property type="term" value="F:ferric-chelate reductase activity"/>
    <property type="evidence" value="ECO:0007669"/>
    <property type="project" value="TreeGrafter"/>
</dbReference>
<feature type="transmembrane region" description="Helical" evidence="8">
    <location>
        <begin position="586"/>
        <end position="603"/>
    </location>
</feature>
<dbReference type="InterPro" id="IPR017927">
    <property type="entry name" value="FAD-bd_FR_type"/>
</dbReference>
<evidence type="ECO:0000256" key="4">
    <source>
        <dbReference type="ARBA" id="ARBA00022827"/>
    </source>
</evidence>
<feature type="transmembrane region" description="Helical" evidence="8">
    <location>
        <begin position="539"/>
        <end position="565"/>
    </location>
</feature>
<accession>A0A9N7MV90</accession>
<evidence type="ECO:0000256" key="2">
    <source>
        <dbReference type="ARBA" id="ARBA00022630"/>
    </source>
</evidence>
<evidence type="ECO:0000256" key="6">
    <source>
        <dbReference type="ARBA" id="ARBA00023002"/>
    </source>
</evidence>
<dbReference type="InterPro" id="IPR039261">
    <property type="entry name" value="FNR_nucleotide-bd"/>
</dbReference>
<dbReference type="AlphaFoldDB" id="A0A9N7MV90"/>
<keyword evidence="4" id="KW-0274">FAD</keyword>
<comment type="subcellular location">
    <subcellularLocation>
        <location evidence="1">Membrane</location>
        <topology evidence="1">Multi-pass membrane protein</topology>
    </subcellularLocation>
</comment>
<dbReference type="Pfam" id="PF08030">
    <property type="entry name" value="NAD_binding_6"/>
    <property type="match status" value="1"/>
</dbReference>
<feature type="transmembrane region" description="Helical" evidence="8">
    <location>
        <begin position="12"/>
        <end position="34"/>
    </location>
</feature>
<dbReference type="SUPFAM" id="SSF52343">
    <property type="entry name" value="Ferredoxin reductase-like, C-terminal NADP-linked domain"/>
    <property type="match status" value="1"/>
</dbReference>
<feature type="transmembrane region" description="Helical" evidence="8">
    <location>
        <begin position="207"/>
        <end position="229"/>
    </location>
</feature>
<proteinExistence type="predicted"/>
<keyword evidence="3 8" id="KW-0812">Transmembrane</keyword>
<organism evidence="10 11">
    <name type="scientific">Striga hermonthica</name>
    <name type="common">Purple witchweed</name>
    <name type="synonym">Buchnera hermonthica</name>
    <dbReference type="NCBI Taxonomy" id="68872"/>
    <lineage>
        <taxon>Eukaryota</taxon>
        <taxon>Viridiplantae</taxon>
        <taxon>Streptophyta</taxon>
        <taxon>Embryophyta</taxon>
        <taxon>Tracheophyta</taxon>
        <taxon>Spermatophyta</taxon>
        <taxon>Magnoliopsida</taxon>
        <taxon>eudicotyledons</taxon>
        <taxon>Gunneridae</taxon>
        <taxon>Pentapetalae</taxon>
        <taxon>asterids</taxon>
        <taxon>lamiids</taxon>
        <taxon>Lamiales</taxon>
        <taxon>Orobanchaceae</taxon>
        <taxon>Buchnereae</taxon>
        <taxon>Striga</taxon>
    </lineage>
</organism>
<feature type="transmembrane region" description="Helical" evidence="8">
    <location>
        <begin position="62"/>
        <end position="81"/>
    </location>
</feature>
<keyword evidence="2" id="KW-0285">Flavoprotein</keyword>
<dbReference type="PROSITE" id="PS51384">
    <property type="entry name" value="FAD_FR"/>
    <property type="match status" value="1"/>
</dbReference>
<dbReference type="GO" id="GO:0005886">
    <property type="term" value="C:plasma membrane"/>
    <property type="evidence" value="ECO:0007669"/>
    <property type="project" value="TreeGrafter"/>
</dbReference>
<dbReference type="Proteomes" id="UP001153555">
    <property type="component" value="Unassembled WGS sequence"/>
</dbReference>
<feature type="transmembrane region" description="Helical" evidence="8">
    <location>
        <begin position="244"/>
        <end position="262"/>
    </location>
</feature>
<gene>
    <name evidence="10" type="ORF">SHERM_14187</name>
</gene>
<dbReference type="Pfam" id="PF08022">
    <property type="entry name" value="FAD_binding_8"/>
    <property type="match status" value="1"/>
</dbReference>
<dbReference type="InterPro" id="IPR013121">
    <property type="entry name" value="Fe_red_NAD-bd_6"/>
</dbReference>
<dbReference type="EMBL" id="CACSLK010011356">
    <property type="protein sequence ID" value="CAA0813628.1"/>
    <property type="molecule type" value="Genomic_DNA"/>
</dbReference>
<evidence type="ECO:0000256" key="7">
    <source>
        <dbReference type="ARBA" id="ARBA00023136"/>
    </source>
</evidence>
<feature type="transmembrane region" description="Helical" evidence="8">
    <location>
        <begin position="282"/>
        <end position="310"/>
    </location>
</feature>
<dbReference type="OrthoDB" id="167398at2759"/>
<feature type="transmembrane region" description="Helical" evidence="8">
    <location>
        <begin position="763"/>
        <end position="788"/>
    </location>
</feature>
<keyword evidence="11" id="KW-1185">Reference proteome</keyword>
<dbReference type="InterPro" id="IPR050369">
    <property type="entry name" value="RBOH/FRE"/>
</dbReference>
<evidence type="ECO:0000256" key="3">
    <source>
        <dbReference type="ARBA" id="ARBA00022692"/>
    </source>
</evidence>
<dbReference type="InterPro" id="IPR013112">
    <property type="entry name" value="FAD-bd_8"/>
</dbReference>
<name>A0A9N7MV90_STRHE</name>
<evidence type="ECO:0000313" key="10">
    <source>
        <dbReference type="EMBL" id="CAA0813628.1"/>
    </source>
</evidence>
<dbReference type="PANTHER" id="PTHR11972:SF41">
    <property type="entry name" value="FERRIC REDUCTION OXIDASE 2"/>
    <property type="match status" value="1"/>
</dbReference>
<evidence type="ECO:0000256" key="5">
    <source>
        <dbReference type="ARBA" id="ARBA00022989"/>
    </source>
</evidence>
<reference evidence="10" key="1">
    <citation type="submission" date="2019-12" db="EMBL/GenBank/DDBJ databases">
        <authorList>
            <person name="Scholes J."/>
        </authorList>
    </citation>
    <scope>NUCLEOTIDE SEQUENCE</scope>
</reference>
<keyword evidence="5 8" id="KW-1133">Transmembrane helix</keyword>
<dbReference type="CDD" id="cd06186">
    <property type="entry name" value="NOX_Duox_like_FAD_NADP"/>
    <property type="match status" value="1"/>
</dbReference>